<feature type="domain" description="CCHC-type" evidence="2">
    <location>
        <begin position="159"/>
        <end position="172"/>
    </location>
</feature>
<dbReference type="AlphaFoldDB" id="A0A5B6UV51"/>
<dbReference type="EMBL" id="SMMG02000009">
    <property type="protein sequence ID" value="KAA3460002.1"/>
    <property type="molecule type" value="Genomic_DNA"/>
</dbReference>
<keyword evidence="3" id="KW-0808">Transferase</keyword>
<accession>A0A5B6UV51</accession>
<dbReference type="Pfam" id="PF14392">
    <property type="entry name" value="zf-CCHC_4"/>
    <property type="match status" value="1"/>
</dbReference>
<dbReference type="GO" id="GO:0003676">
    <property type="term" value="F:nucleic acid binding"/>
    <property type="evidence" value="ECO:0007669"/>
    <property type="project" value="InterPro"/>
</dbReference>
<sequence>MEGSGGEERVLGDEISLLAEELVQLSIKRSLVTPTDKPMLICSDDLEQILEGRPWLFRKYLILFDRLVNPIDRDLICLTSSPFWIKIGPCLSDFDKKDLLYAIGSTFGGVIRSEIHDDLCRLKVVVDVQKPLRRGIFASSGSSVNSGVPFKYEKLPIFCFGCGHMGHGLQDCEIVKLEDKKKIKDDPPFSVALKTKSKAIGKESMKFAAFSKLQQSQSSYTGGSKEGIVGSDTRADPMKFFEILINGRSLSQWEDGLMYKEGDDLVIHGEFSTQMEADKEEVGKKRWRRRQAVQKGDSRISQQVGGKRKFFDNGDYSNFEGGFEMGSGKRTKVDDGLGVVGNEIQTLLNRRLPLGKPTEHNEKPILERPWFGESTGSSKAVLLNQAAQSPFGLLYGDKIG</sequence>
<keyword evidence="3" id="KW-0548">Nucleotidyltransferase</keyword>
<dbReference type="GO" id="GO:0008270">
    <property type="term" value="F:zinc ion binding"/>
    <property type="evidence" value="ECO:0007669"/>
    <property type="project" value="UniProtKB-KW"/>
</dbReference>
<gene>
    <name evidence="3" type="ORF">EPI10_026711</name>
</gene>
<keyword evidence="1" id="KW-0479">Metal-binding</keyword>
<name>A0A5B6UV51_9ROSI</name>
<dbReference type="InterPro" id="IPR025836">
    <property type="entry name" value="Zn_knuckle_CX2CX4HX4C"/>
</dbReference>
<dbReference type="OrthoDB" id="1227454at2759"/>
<evidence type="ECO:0000256" key="1">
    <source>
        <dbReference type="PROSITE-ProRule" id="PRU00047"/>
    </source>
</evidence>
<dbReference type="PROSITE" id="PS50158">
    <property type="entry name" value="ZF_CCHC"/>
    <property type="match status" value="1"/>
</dbReference>
<keyword evidence="4" id="KW-1185">Reference proteome</keyword>
<comment type="caution">
    <text evidence="3">The sequence shown here is derived from an EMBL/GenBank/DDBJ whole genome shotgun (WGS) entry which is preliminary data.</text>
</comment>
<dbReference type="PANTHER" id="PTHR31286:SF167">
    <property type="entry name" value="OS09G0268800 PROTEIN"/>
    <property type="match status" value="1"/>
</dbReference>
<dbReference type="Proteomes" id="UP000325315">
    <property type="component" value="Unassembled WGS sequence"/>
</dbReference>
<dbReference type="InterPro" id="IPR040256">
    <property type="entry name" value="At4g02000-like"/>
</dbReference>
<evidence type="ECO:0000313" key="3">
    <source>
        <dbReference type="EMBL" id="KAA3460002.1"/>
    </source>
</evidence>
<keyword evidence="3" id="KW-0695">RNA-directed DNA polymerase</keyword>
<dbReference type="GO" id="GO:0003964">
    <property type="term" value="F:RNA-directed DNA polymerase activity"/>
    <property type="evidence" value="ECO:0007669"/>
    <property type="project" value="UniProtKB-KW"/>
</dbReference>
<evidence type="ECO:0000313" key="4">
    <source>
        <dbReference type="Proteomes" id="UP000325315"/>
    </source>
</evidence>
<proteinExistence type="predicted"/>
<dbReference type="PANTHER" id="PTHR31286">
    <property type="entry name" value="GLYCINE-RICH CELL WALL STRUCTURAL PROTEIN 1.8-LIKE"/>
    <property type="match status" value="1"/>
</dbReference>
<organism evidence="3 4">
    <name type="scientific">Gossypium australe</name>
    <dbReference type="NCBI Taxonomy" id="47621"/>
    <lineage>
        <taxon>Eukaryota</taxon>
        <taxon>Viridiplantae</taxon>
        <taxon>Streptophyta</taxon>
        <taxon>Embryophyta</taxon>
        <taxon>Tracheophyta</taxon>
        <taxon>Spermatophyta</taxon>
        <taxon>Magnoliopsida</taxon>
        <taxon>eudicotyledons</taxon>
        <taxon>Gunneridae</taxon>
        <taxon>Pentapetalae</taxon>
        <taxon>rosids</taxon>
        <taxon>malvids</taxon>
        <taxon>Malvales</taxon>
        <taxon>Malvaceae</taxon>
        <taxon>Malvoideae</taxon>
        <taxon>Gossypium</taxon>
    </lineage>
</organism>
<protein>
    <submittedName>
        <fullName evidence="3">Reverse transcriptase</fullName>
    </submittedName>
</protein>
<reference evidence="4" key="1">
    <citation type="journal article" date="2019" name="Plant Biotechnol. J.">
        <title>Genome sequencing of the Australian wild diploid species Gossypium australe highlights disease resistance and delayed gland morphogenesis.</title>
        <authorList>
            <person name="Cai Y."/>
            <person name="Cai X."/>
            <person name="Wang Q."/>
            <person name="Wang P."/>
            <person name="Zhang Y."/>
            <person name="Cai C."/>
            <person name="Xu Y."/>
            <person name="Wang K."/>
            <person name="Zhou Z."/>
            <person name="Wang C."/>
            <person name="Geng S."/>
            <person name="Li B."/>
            <person name="Dong Q."/>
            <person name="Hou Y."/>
            <person name="Wang H."/>
            <person name="Ai P."/>
            <person name="Liu Z."/>
            <person name="Yi F."/>
            <person name="Sun M."/>
            <person name="An G."/>
            <person name="Cheng J."/>
            <person name="Zhang Y."/>
            <person name="Shi Q."/>
            <person name="Xie Y."/>
            <person name="Shi X."/>
            <person name="Chang Y."/>
            <person name="Huang F."/>
            <person name="Chen Y."/>
            <person name="Hong S."/>
            <person name="Mi L."/>
            <person name="Sun Q."/>
            <person name="Zhang L."/>
            <person name="Zhou B."/>
            <person name="Peng R."/>
            <person name="Zhang X."/>
            <person name="Liu F."/>
        </authorList>
    </citation>
    <scope>NUCLEOTIDE SEQUENCE [LARGE SCALE GENOMIC DNA]</scope>
    <source>
        <strain evidence="4">cv. PA1801</strain>
    </source>
</reference>
<dbReference type="InterPro" id="IPR001878">
    <property type="entry name" value="Znf_CCHC"/>
</dbReference>
<keyword evidence="1" id="KW-0863">Zinc-finger</keyword>
<keyword evidence="1" id="KW-0862">Zinc</keyword>
<evidence type="ECO:0000259" key="2">
    <source>
        <dbReference type="PROSITE" id="PS50158"/>
    </source>
</evidence>